<dbReference type="AlphaFoldDB" id="J3LUZ8"/>
<reference evidence="2" key="1">
    <citation type="journal article" date="2013" name="Nat. Commun.">
        <title>Whole-genome sequencing of Oryza brachyantha reveals mechanisms underlying Oryza genome evolution.</title>
        <authorList>
            <person name="Chen J."/>
            <person name="Huang Q."/>
            <person name="Gao D."/>
            <person name="Wang J."/>
            <person name="Lang Y."/>
            <person name="Liu T."/>
            <person name="Li B."/>
            <person name="Bai Z."/>
            <person name="Luis Goicoechea J."/>
            <person name="Liang C."/>
            <person name="Chen C."/>
            <person name="Zhang W."/>
            <person name="Sun S."/>
            <person name="Liao Y."/>
            <person name="Zhang X."/>
            <person name="Yang L."/>
            <person name="Song C."/>
            <person name="Wang M."/>
            <person name="Shi J."/>
            <person name="Liu G."/>
            <person name="Liu J."/>
            <person name="Zhou H."/>
            <person name="Zhou W."/>
            <person name="Yu Q."/>
            <person name="An N."/>
            <person name="Chen Y."/>
            <person name="Cai Q."/>
            <person name="Wang B."/>
            <person name="Liu B."/>
            <person name="Min J."/>
            <person name="Huang Y."/>
            <person name="Wu H."/>
            <person name="Li Z."/>
            <person name="Zhang Y."/>
            <person name="Yin Y."/>
            <person name="Song W."/>
            <person name="Jiang J."/>
            <person name="Jackson S.A."/>
            <person name="Wing R.A."/>
            <person name="Wang J."/>
            <person name="Chen M."/>
        </authorList>
    </citation>
    <scope>NUCLEOTIDE SEQUENCE [LARGE SCALE GENOMIC DNA]</scope>
    <source>
        <strain evidence="2">cv. IRGC 101232</strain>
    </source>
</reference>
<evidence type="ECO:0000256" key="1">
    <source>
        <dbReference type="SAM" id="MobiDB-lite"/>
    </source>
</evidence>
<proteinExistence type="predicted"/>
<dbReference type="EnsemblPlants" id="OB03G48740.1">
    <property type="protein sequence ID" value="OB03G48740.1"/>
    <property type="gene ID" value="OB03G48740"/>
</dbReference>
<sequence length="59" mass="6334">MAGSDAPRCSSVDLRLQGGGDRWTPPGQIWTARGLGHPWRPHTASLAPTSSQRRGRAPD</sequence>
<keyword evidence="3" id="KW-1185">Reference proteome</keyword>
<organism evidence="2">
    <name type="scientific">Oryza brachyantha</name>
    <name type="common">malo sina</name>
    <dbReference type="NCBI Taxonomy" id="4533"/>
    <lineage>
        <taxon>Eukaryota</taxon>
        <taxon>Viridiplantae</taxon>
        <taxon>Streptophyta</taxon>
        <taxon>Embryophyta</taxon>
        <taxon>Tracheophyta</taxon>
        <taxon>Spermatophyta</taxon>
        <taxon>Magnoliopsida</taxon>
        <taxon>Liliopsida</taxon>
        <taxon>Poales</taxon>
        <taxon>Poaceae</taxon>
        <taxon>BOP clade</taxon>
        <taxon>Oryzoideae</taxon>
        <taxon>Oryzeae</taxon>
        <taxon>Oryzinae</taxon>
        <taxon>Oryza</taxon>
    </lineage>
</organism>
<accession>J3LUZ8</accession>
<feature type="region of interest" description="Disordered" evidence="1">
    <location>
        <begin position="1"/>
        <end position="59"/>
    </location>
</feature>
<dbReference type="Proteomes" id="UP000006038">
    <property type="component" value="Chromosome 3"/>
</dbReference>
<evidence type="ECO:0000313" key="3">
    <source>
        <dbReference type="Proteomes" id="UP000006038"/>
    </source>
</evidence>
<name>J3LUZ8_ORYBR</name>
<dbReference type="Gramene" id="OB03G48740.1">
    <property type="protein sequence ID" value="OB03G48740.1"/>
    <property type="gene ID" value="OB03G48740"/>
</dbReference>
<reference evidence="2" key="2">
    <citation type="submission" date="2013-04" db="UniProtKB">
        <authorList>
            <consortium name="EnsemblPlants"/>
        </authorList>
    </citation>
    <scope>IDENTIFICATION</scope>
</reference>
<dbReference type="HOGENOM" id="CLU_2964575_0_0_1"/>
<evidence type="ECO:0000313" key="2">
    <source>
        <dbReference type="EnsemblPlants" id="OB03G48740.1"/>
    </source>
</evidence>
<protein>
    <submittedName>
        <fullName evidence="2">Uncharacterized protein</fullName>
    </submittedName>
</protein>